<comment type="caution">
    <text evidence="1">The sequence shown here is derived from an EMBL/GenBank/DDBJ whole genome shotgun (WGS) entry which is preliminary data.</text>
</comment>
<reference evidence="1 2" key="2">
    <citation type="submission" date="2018-06" db="EMBL/GenBank/DDBJ databases">
        <title>Metagenomic assembly of (sub)arctic Cyanobacteria and their associated microbiome from non-axenic cultures.</title>
        <authorList>
            <person name="Baurain D."/>
        </authorList>
    </citation>
    <scope>NUCLEOTIDE SEQUENCE [LARGE SCALE GENOMIC DNA]</scope>
    <source>
        <strain evidence="1">ULC066bin1</strain>
    </source>
</reference>
<accession>A0A2W4W9G0</accession>
<dbReference type="EMBL" id="QBML01000011">
    <property type="protein sequence ID" value="PZO41466.1"/>
    <property type="molecule type" value="Genomic_DNA"/>
</dbReference>
<sequence>MTTWQLTTPVALIIFNRPDTTRKVFEAIRQAKPPKLLIVADGARENHPRDRQNCAESRAIVAEIDWDCEVLTNYSDRNLGCRDRVASGLDWIFAEVPEAIILEDDCLPHPTFFRFCEELLVKYRHDLRVMHISGDNFQTQKSRTTDSYYFSNYNHCWGWASWRRAWQHYDVDMRLWDRIRDGDWLLDILQDRSAVREWNQNYQKIYDRITDTWDYQWTFACWLQSGLSILPNTNLVSNIGFNQEATHTLHRNLFANLPVQPMEFPLKHPVAIIRDRQADTFTQNLIFSRSLIAKLRRKFWLSSTRNIFIATQG</sequence>
<protein>
    <submittedName>
        <fullName evidence="1">Hemolytic protein HlpA-like protein</fullName>
    </submittedName>
</protein>
<dbReference type="Proteomes" id="UP000249467">
    <property type="component" value="Unassembled WGS sequence"/>
</dbReference>
<dbReference type="AlphaFoldDB" id="A0A2W4W9G0"/>
<gene>
    <name evidence="1" type="ORF">DCF19_09690</name>
</gene>
<reference evidence="1 2" key="1">
    <citation type="submission" date="2018-04" db="EMBL/GenBank/DDBJ databases">
        <authorList>
            <person name="Go L.Y."/>
            <person name="Mitchell J.A."/>
        </authorList>
    </citation>
    <scope>NUCLEOTIDE SEQUENCE [LARGE SCALE GENOMIC DNA]</scope>
    <source>
        <strain evidence="1">ULC066bin1</strain>
    </source>
</reference>
<evidence type="ECO:0000313" key="1">
    <source>
        <dbReference type="EMBL" id="PZO41466.1"/>
    </source>
</evidence>
<dbReference type="SUPFAM" id="SSF53448">
    <property type="entry name" value="Nucleotide-diphospho-sugar transferases"/>
    <property type="match status" value="1"/>
</dbReference>
<proteinExistence type="predicted"/>
<dbReference type="InterPro" id="IPR029044">
    <property type="entry name" value="Nucleotide-diphossugar_trans"/>
</dbReference>
<organism evidence="1 2">
    <name type="scientific">Pseudanabaena frigida</name>
    <dbReference type="NCBI Taxonomy" id="945775"/>
    <lineage>
        <taxon>Bacteria</taxon>
        <taxon>Bacillati</taxon>
        <taxon>Cyanobacteriota</taxon>
        <taxon>Cyanophyceae</taxon>
        <taxon>Pseudanabaenales</taxon>
        <taxon>Pseudanabaenaceae</taxon>
        <taxon>Pseudanabaena</taxon>
    </lineage>
</organism>
<name>A0A2W4W9G0_9CYAN</name>
<dbReference type="Gene3D" id="3.90.550.10">
    <property type="entry name" value="Spore Coat Polysaccharide Biosynthesis Protein SpsA, Chain A"/>
    <property type="match status" value="1"/>
</dbReference>
<evidence type="ECO:0000313" key="2">
    <source>
        <dbReference type="Proteomes" id="UP000249467"/>
    </source>
</evidence>